<protein>
    <recommendedName>
        <fullName evidence="3">CENP-V/GFA domain-containing protein</fullName>
    </recommendedName>
</protein>
<sequence length="214" mass="23699">MAALPTTPFTLAGGCFCKAVTYTVSVPDVASRPTLPKPPKFPLGPQTEDCERLPIISIDHCNSCRRIAGTVIQSWFICLQSWTTFYLLPRFTSTRTGASAEILRVRTTAEALIPDKDILETTYLSYFSSSKDVHRTFCGRCGTGLTYHYSGEDDEMAAEDKWGPYFDIALGTLDEESTKVEGLRPTRHGHCDDGIGWVKEMVELWGIAGSMREG</sequence>
<evidence type="ECO:0000313" key="2">
    <source>
        <dbReference type="Proteomes" id="UP000091956"/>
    </source>
</evidence>
<reference evidence="1 2" key="1">
    <citation type="submission" date="2016-03" db="EMBL/GenBank/DDBJ databases">
        <title>Comparative genomics of Pseudogymnoascus destructans, the fungus causing white-nose syndrome of bats.</title>
        <authorList>
            <person name="Palmer J.M."/>
            <person name="Drees K.P."/>
            <person name="Foster J.T."/>
            <person name="Lindner D.L."/>
        </authorList>
    </citation>
    <scope>NUCLEOTIDE SEQUENCE [LARGE SCALE GENOMIC DNA]</scope>
    <source>
        <strain evidence="1 2">UAMH 10579</strain>
    </source>
</reference>
<dbReference type="EMBL" id="KV460239">
    <property type="protein sequence ID" value="OBT94940.1"/>
    <property type="molecule type" value="Genomic_DNA"/>
</dbReference>
<accession>A0A1B8GGJ4</accession>
<dbReference type="RefSeq" id="XP_018128673.1">
    <property type="nucleotide sequence ID" value="XM_018276976.2"/>
</dbReference>
<dbReference type="InterPro" id="IPR011057">
    <property type="entry name" value="Mss4-like_sf"/>
</dbReference>
<dbReference type="GeneID" id="28840928"/>
<reference evidence="2" key="2">
    <citation type="journal article" date="2018" name="Nat. Commun.">
        <title>Extreme sensitivity to ultraviolet light in the fungal pathogen causing white-nose syndrome of bats.</title>
        <authorList>
            <person name="Palmer J.M."/>
            <person name="Drees K.P."/>
            <person name="Foster J.T."/>
            <person name="Lindner D.L."/>
        </authorList>
    </citation>
    <scope>NUCLEOTIDE SEQUENCE [LARGE SCALE GENOMIC DNA]</scope>
    <source>
        <strain evidence="2">UAMH 10579</strain>
    </source>
</reference>
<evidence type="ECO:0008006" key="3">
    <source>
        <dbReference type="Google" id="ProtNLM"/>
    </source>
</evidence>
<dbReference type="PANTHER" id="PTHR33337">
    <property type="entry name" value="GFA DOMAIN-CONTAINING PROTEIN"/>
    <property type="match status" value="1"/>
</dbReference>
<dbReference type="AlphaFoldDB" id="A0A1B8GGJ4"/>
<dbReference type="SUPFAM" id="SSF51316">
    <property type="entry name" value="Mss4-like"/>
    <property type="match status" value="1"/>
</dbReference>
<organism evidence="1 2">
    <name type="scientific">Pseudogymnoascus verrucosus</name>
    <dbReference type="NCBI Taxonomy" id="342668"/>
    <lineage>
        <taxon>Eukaryota</taxon>
        <taxon>Fungi</taxon>
        <taxon>Dikarya</taxon>
        <taxon>Ascomycota</taxon>
        <taxon>Pezizomycotina</taxon>
        <taxon>Leotiomycetes</taxon>
        <taxon>Thelebolales</taxon>
        <taxon>Thelebolaceae</taxon>
        <taxon>Pseudogymnoascus</taxon>
    </lineage>
</organism>
<evidence type="ECO:0000313" key="1">
    <source>
        <dbReference type="EMBL" id="OBT94940.1"/>
    </source>
</evidence>
<gene>
    <name evidence="1" type="ORF">VE01_07542</name>
</gene>
<proteinExistence type="predicted"/>
<keyword evidence="2" id="KW-1185">Reference proteome</keyword>
<dbReference type="OrthoDB" id="6329284at2759"/>
<dbReference type="PANTHER" id="PTHR33337:SF40">
    <property type="entry name" value="CENP-V_GFA DOMAIN-CONTAINING PROTEIN-RELATED"/>
    <property type="match status" value="1"/>
</dbReference>
<dbReference type="Gene3D" id="3.90.1590.10">
    <property type="entry name" value="glutathione-dependent formaldehyde- activating enzyme (gfa)"/>
    <property type="match status" value="1"/>
</dbReference>
<dbReference type="STRING" id="342668.A0A1B8GGJ4"/>
<dbReference type="Proteomes" id="UP000091956">
    <property type="component" value="Unassembled WGS sequence"/>
</dbReference>
<name>A0A1B8GGJ4_9PEZI</name>